<dbReference type="PANTHER" id="PTHR46556">
    <property type="entry name" value="PLECKSTRIN HOMOLOGY DOMAIN-CONTAINING FAMILY M MEMBER 2"/>
    <property type="match status" value="1"/>
</dbReference>
<dbReference type="InterPro" id="IPR037213">
    <property type="entry name" value="Run_dom_sf"/>
</dbReference>
<protein>
    <submittedName>
        <fullName evidence="2">Pleckstrin y domain-containing M member 2</fullName>
    </submittedName>
</protein>
<dbReference type="Proteomes" id="UP001476798">
    <property type="component" value="Unassembled WGS sequence"/>
</dbReference>
<dbReference type="InterPro" id="IPR004012">
    <property type="entry name" value="Run_dom"/>
</dbReference>
<evidence type="ECO:0000259" key="1">
    <source>
        <dbReference type="PROSITE" id="PS50826"/>
    </source>
</evidence>
<dbReference type="InterPro" id="IPR053015">
    <property type="entry name" value="PH_domain-containing_M2"/>
</dbReference>
<evidence type="ECO:0000313" key="2">
    <source>
        <dbReference type="EMBL" id="MEQ2158080.1"/>
    </source>
</evidence>
<keyword evidence="3" id="KW-1185">Reference proteome</keyword>
<reference evidence="2 3" key="1">
    <citation type="submission" date="2021-06" db="EMBL/GenBank/DDBJ databases">
        <authorList>
            <person name="Palmer J.M."/>
        </authorList>
    </citation>
    <scope>NUCLEOTIDE SEQUENCE [LARGE SCALE GENOMIC DNA]</scope>
    <source>
        <strain evidence="2 3">GA_2019</strain>
        <tissue evidence="2">Muscle</tissue>
    </source>
</reference>
<dbReference type="PANTHER" id="PTHR46556:SF1">
    <property type="entry name" value="PLECKSTRIN HOMOLOGY DOMAIN-CONTAINING FAMILY M MEMBER 2"/>
    <property type="match status" value="1"/>
</dbReference>
<dbReference type="InterPro" id="IPR047327">
    <property type="entry name" value="RUN_PLEKHM2"/>
</dbReference>
<comment type="caution">
    <text evidence="2">The sequence shown here is derived from an EMBL/GenBank/DDBJ whole genome shotgun (WGS) entry which is preliminary data.</text>
</comment>
<feature type="domain" description="RUN" evidence="1">
    <location>
        <begin position="36"/>
        <end position="158"/>
    </location>
</feature>
<dbReference type="EMBL" id="JAHRIO010000463">
    <property type="protein sequence ID" value="MEQ2158080.1"/>
    <property type="molecule type" value="Genomic_DNA"/>
</dbReference>
<proteinExistence type="predicted"/>
<gene>
    <name evidence="2" type="primary">PLEKHM2</name>
    <name evidence="2" type="ORF">GOODEAATRI_008627</name>
</gene>
<dbReference type="CDD" id="cd17680">
    <property type="entry name" value="RUN_PLEKHM2"/>
    <property type="match status" value="1"/>
</dbReference>
<name>A0ABV0MG86_9TELE</name>
<sequence>MDQLKVKDRILENISLSVKKLQSYFAACEDETPAIRNHDRVLQRLCEHIDHALLYGLQDISSGYWVLVVHFTRREAVRQIDELQHIATNLGRSRAWLYLALSESSLESYLRLFQENQGLLQKYYFKNALVCSHDHLTLFLTLVSGLEFIRFDLELVSISVITMSS</sequence>
<dbReference type="SMART" id="SM00593">
    <property type="entry name" value="RUN"/>
    <property type="match status" value="1"/>
</dbReference>
<evidence type="ECO:0000313" key="3">
    <source>
        <dbReference type="Proteomes" id="UP001476798"/>
    </source>
</evidence>
<organism evidence="2 3">
    <name type="scientific">Goodea atripinnis</name>
    <dbReference type="NCBI Taxonomy" id="208336"/>
    <lineage>
        <taxon>Eukaryota</taxon>
        <taxon>Metazoa</taxon>
        <taxon>Chordata</taxon>
        <taxon>Craniata</taxon>
        <taxon>Vertebrata</taxon>
        <taxon>Euteleostomi</taxon>
        <taxon>Actinopterygii</taxon>
        <taxon>Neopterygii</taxon>
        <taxon>Teleostei</taxon>
        <taxon>Neoteleostei</taxon>
        <taxon>Acanthomorphata</taxon>
        <taxon>Ovalentaria</taxon>
        <taxon>Atherinomorphae</taxon>
        <taxon>Cyprinodontiformes</taxon>
        <taxon>Goodeidae</taxon>
        <taxon>Goodea</taxon>
    </lineage>
</organism>
<dbReference type="Pfam" id="PF02759">
    <property type="entry name" value="RUN"/>
    <property type="match status" value="1"/>
</dbReference>
<dbReference type="PROSITE" id="PS50826">
    <property type="entry name" value="RUN"/>
    <property type="match status" value="1"/>
</dbReference>
<dbReference type="SUPFAM" id="SSF140741">
    <property type="entry name" value="RUN domain-like"/>
    <property type="match status" value="1"/>
</dbReference>
<accession>A0ABV0MG86</accession>
<dbReference type="Gene3D" id="1.20.58.900">
    <property type="match status" value="1"/>
</dbReference>